<name>A0A0F2DSS5_9STRE</name>
<evidence type="ECO:0000313" key="3">
    <source>
        <dbReference type="Proteomes" id="UP000033489"/>
    </source>
</evidence>
<dbReference type="AlphaFoldDB" id="A0A0F2DSS5"/>
<gene>
    <name evidence="2" type="ORF">TZ94_01573</name>
</gene>
<dbReference type="Proteomes" id="UP000033489">
    <property type="component" value="Unassembled WGS sequence"/>
</dbReference>
<sequence>MDKATGRCKGHDDPQGTEHGKYPYINLRRPDGKQVRIDIIGK</sequence>
<evidence type="ECO:0000256" key="1">
    <source>
        <dbReference type="SAM" id="MobiDB-lite"/>
    </source>
</evidence>
<feature type="compositionally biased region" description="Basic and acidic residues" evidence="1">
    <location>
        <begin position="1"/>
        <end position="21"/>
    </location>
</feature>
<dbReference type="PATRIC" id="fig|28037.216.peg.1540"/>
<comment type="caution">
    <text evidence="2">The sequence shown here is derived from an EMBL/GenBank/DDBJ whole genome shotgun (WGS) entry which is preliminary data.</text>
</comment>
<organism evidence="2 3">
    <name type="scientific">Streptococcus infantis</name>
    <dbReference type="NCBI Taxonomy" id="68892"/>
    <lineage>
        <taxon>Bacteria</taxon>
        <taxon>Bacillati</taxon>
        <taxon>Bacillota</taxon>
        <taxon>Bacilli</taxon>
        <taxon>Lactobacillales</taxon>
        <taxon>Streptococcaceae</taxon>
        <taxon>Streptococcus</taxon>
    </lineage>
</organism>
<reference evidence="2 3" key="1">
    <citation type="submission" date="2015-02" db="EMBL/GenBank/DDBJ databases">
        <title>Evolution of amylase-binding proteins of oral streptococcal species.</title>
        <authorList>
            <person name="Haase E.M."/>
        </authorList>
    </citation>
    <scope>NUCLEOTIDE SEQUENCE [LARGE SCALE GENOMIC DNA]</scope>
    <source>
        <strain evidence="2 3">UC921A</strain>
    </source>
</reference>
<protein>
    <submittedName>
        <fullName evidence="2">Uncharacterized protein</fullName>
    </submittedName>
</protein>
<evidence type="ECO:0000313" key="2">
    <source>
        <dbReference type="EMBL" id="KJQ74052.1"/>
    </source>
</evidence>
<accession>A0A0F2DSS5</accession>
<dbReference type="EMBL" id="JYGT01000010">
    <property type="protein sequence ID" value="KJQ74052.1"/>
    <property type="molecule type" value="Genomic_DNA"/>
</dbReference>
<feature type="region of interest" description="Disordered" evidence="1">
    <location>
        <begin position="1"/>
        <end position="29"/>
    </location>
</feature>
<proteinExistence type="predicted"/>